<proteinExistence type="predicted"/>
<dbReference type="Pfam" id="PF00483">
    <property type="entry name" value="NTP_transferase"/>
    <property type="match status" value="1"/>
</dbReference>
<dbReference type="InterPro" id="IPR049577">
    <property type="entry name" value="GMPP_N"/>
</dbReference>
<dbReference type="InterPro" id="IPR005835">
    <property type="entry name" value="NTP_transferase_dom"/>
</dbReference>
<dbReference type="OrthoDB" id="9806359at2"/>
<dbReference type="GO" id="GO:0009298">
    <property type="term" value="P:GDP-mannose biosynthetic process"/>
    <property type="evidence" value="ECO:0007669"/>
    <property type="project" value="TreeGrafter"/>
</dbReference>
<dbReference type="Pfam" id="PF22640">
    <property type="entry name" value="ManC_GMP_beta-helix"/>
    <property type="match status" value="1"/>
</dbReference>
<dbReference type="EMBL" id="JSUH01000008">
    <property type="protein sequence ID" value="KHD97377.1"/>
    <property type="molecule type" value="Genomic_DNA"/>
</dbReference>
<protein>
    <submittedName>
        <fullName evidence="3">Mannose-1-phosphate guanylyltransferase</fullName>
    </submittedName>
</protein>
<dbReference type="SUPFAM" id="SSF53448">
    <property type="entry name" value="Nucleotide-diphospho-sugar transferases"/>
    <property type="match status" value="1"/>
</dbReference>
<dbReference type="SUPFAM" id="SSF159283">
    <property type="entry name" value="Guanosine diphospho-D-mannose pyrophosphorylase/mannose-6-phosphate isomerase linker domain"/>
    <property type="match status" value="1"/>
</dbReference>
<dbReference type="InterPro" id="IPR051161">
    <property type="entry name" value="Mannose-6P_isomerase_type2"/>
</dbReference>
<keyword evidence="4" id="KW-1185">Reference proteome</keyword>
<dbReference type="InterPro" id="IPR054566">
    <property type="entry name" value="ManC/GMP-like_b-helix"/>
</dbReference>
<organism evidence="3 4">
    <name type="scientific">Kocuria rosea subsp. polaris</name>
    <dbReference type="NCBI Taxonomy" id="136273"/>
    <lineage>
        <taxon>Bacteria</taxon>
        <taxon>Bacillati</taxon>
        <taxon>Actinomycetota</taxon>
        <taxon>Actinomycetes</taxon>
        <taxon>Micrococcales</taxon>
        <taxon>Micrococcaceae</taxon>
        <taxon>Kocuria</taxon>
    </lineage>
</organism>
<dbReference type="RefSeq" id="WP_017832185.1">
    <property type="nucleotide sequence ID" value="NZ_JSUH01000008.1"/>
</dbReference>
<dbReference type="AlphaFoldDB" id="A0A0A6YCG1"/>
<dbReference type="Proteomes" id="UP000030466">
    <property type="component" value="Unassembled WGS sequence"/>
</dbReference>
<comment type="caution">
    <text evidence="3">The sequence shown here is derived from an EMBL/GenBank/DDBJ whole genome shotgun (WGS) entry which is preliminary data.</text>
</comment>
<evidence type="ECO:0000313" key="4">
    <source>
        <dbReference type="Proteomes" id="UP000030466"/>
    </source>
</evidence>
<sequence length="375" mass="39262">MVFSVTSPLAHFHPFIPAGGVGSRLWPLSRADAPKFLLDLTGSGSSLLRATYDRLAGLGDGPVMVVTGRTHAAAVCRQLPELSTGDLVLEPSPKDSAAAIGLACMLVQRRDPEAIIGSFAADHVIEPAGAFQDVVREAVAAAASGRIVTIGIPPSSPATGFGYIRAGAQLGLPDAPHALQVEEFVEKPDEDTARHYVASGNYTWNAGMFVAPASLMLRHLAASQPELHAGLTEIADAWGTPAQDEVVDRVWPGLPKIAIDYAVAEPAAAAGDVAMVPASFTWDDVGDFAAIRRLNHVDPETDPDVTVLGDNSRVLSDSSSGIVVSDTGRLIALIGVEDIVVVDTHDALLVTTREHAQRVKDAVASLKQSGNTDVL</sequence>
<dbReference type="PANTHER" id="PTHR46390">
    <property type="entry name" value="MANNOSE-1-PHOSPHATE GUANYLYLTRANSFERASE"/>
    <property type="match status" value="1"/>
</dbReference>
<dbReference type="GO" id="GO:0004475">
    <property type="term" value="F:mannose-1-phosphate guanylyltransferase (GTP) activity"/>
    <property type="evidence" value="ECO:0007669"/>
    <property type="project" value="InterPro"/>
</dbReference>
<dbReference type="CDD" id="cd02509">
    <property type="entry name" value="GDP-M1P_Guanylyltransferase"/>
    <property type="match status" value="1"/>
</dbReference>
<evidence type="ECO:0000313" key="3">
    <source>
        <dbReference type="EMBL" id="KHD97377.1"/>
    </source>
</evidence>
<reference evidence="3 4" key="1">
    <citation type="journal article" date="2003" name="Int. J. Syst. Evol. Microbiol.">
        <title>Kocuria polaris sp. nov., an orange-pigmented psychrophilic bacterium isolated from an Antarctic cyanobacterial mat sample.</title>
        <authorList>
            <person name="Reddy G.S."/>
            <person name="Prakash J.S."/>
            <person name="Prabahar V."/>
            <person name="Matsumoto G.I."/>
            <person name="Stackebrandt E."/>
            <person name="Shivaji S."/>
        </authorList>
    </citation>
    <scope>NUCLEOTIDE SEQUENCE [LARGE SCALE GENOMIC DNA]</scope>
    <source>
        <strain evidence="3 4">CMS 76or</strain>
    </source>
</reference>
<accession>A0A0A6YCG1</accession>
<dbReference type="Gene3D" id="3.90.550.10">
    <property type="entry name" value="Spore Coat Polysaccharide Biosynthesis Protein SpsA, Chain A"/>
    <property type="match status" value="1"/>
</dbReference>
<keyword evidence="3" id="KW-0548">Nucleotidyltransferase</keyword>
<feature type="domain" description="Nucleotidyl transferase" evidence="1">
    <location>
        <begin position="16"/>
        <end position="295"/>
    </location>
</feature>
<dbReference type="PANTHER" id="PTHR46390:SF1">
    <property type="entry name" value="MANNOSE-1-PHOSPHATE GUANYLYLTRANSFERASE"/>
    <property type="match status" value="1"/>
</dbReference>
<feature type="domain" description="MannoseP isomerase/GMP-like beta-helix" evidence="2">
    <location>
        <begin position="316"/>
        <end position="366"/>
    </location>
</feature>
<evidence type="ECO:0000259" key="2">
    <source>
        <dbReference type="Pfam" id="PF22640"/>
    </source>
</evidence>
<dbReference type="InterPro" id="IPR029044">
    <property type="entry name" value="Nucleotide-diphossugar_trans"/>
</dbReference>
<evidence type="ECO:0000259" key="1">
    <source>
        <dbReference type="Pfam" id="PF00483"/>
    </source>
</evidence>
<name>A0A0A6YCG1_KOCRO</name>
<keyword evidence="3" id="KW-0808">Transferase</keyword>
<gene>
    <name evidence="3" type="ORF">GY22_10280</name>
</gene>